<dbReference type="InterPro" id="IPR048682">
    <property type="entry name" value="COG4"/>
</dbReference>
<dbReference type="GO" id="GO:0015031">
    <property type="term" value="P:protein transport"/>
    <property type="evidence" value="ECO:0007669"/>
    <property type="project" value="UniProtKB-KW"/>
</dbReference>
<comment type="subcellular location">
    <subcellularLocation>
        <location evidence="1">Golgi apparatus membrane</location>
        <topology evidence="1">Peripheral membrane protein</topology>
    </subcellularLocation>
</comment>
<dbReference type="Gene3D" id="1.20.58.1970">
    <property type="match status" value="1"/>
</dbReference>
<dbReference type="InterPro" id="IPR013167">
    <property type="entry name" value="COG4_M"/>
</dbReference>
<comment type="similarity">
    <text evidence="2">Belongs to the COG4 family.</text>
</comment>
<evidence type="ECO:0000313" key="11">
    <source>
        <dbReference type="Proteomes" id="UP000054988"/>
    </source>
</evidence>
<feature type="domain" description="COG4 transport protein middle alpha-helical bundle" evidence="9">
    <location>
        <begin position="169"/>
        <end position="475"/>
    </location>
</feature>
<keyword evidence="4" id="KW-0813">Transport</keyword>
<evidence type="ECO:0000256" key="6">
    <source>
        <dbReference type="ARBA" id="ARBA00023034"/>
    </source>
</evidence>
<dbReference type="GO" id="GO:0000139">
    <property type="term" value="C:Golgi membrane"/>
    <property type="evidence" value="ECO:0007669"/>
    <property type="project" value="UniProtKB-SubCell"/>
</dbReference>
<sequence length="725" mass="82210">MPSPPPTLQNPRNLTSLPQILSSLSAHQSEEVELSNSLSKLLSAQEPIAQSLDRLQTLLPHLDLLSGDAAALSTKVSSTAQTAERVSGRVQSLDEEMRRIREATDRVGQVIDLKSSLADLKVSMESQDWESATRHCARAMSIPTYIVSGRFAEIAVPTSDSHLPPSQTLQTAREELLRIFLRNFEQASQAKDAAATSRFFKLFPAIGWEKEGLEAYASFVVDLVRVRAPVSAKTSSPLYFITTLTALFESVAMIVDQHQPVVEKYYGTGKMKQVVERLLQECDRVVKGAIERWEEERSMARKLLDVQTASQSRRQNPNLLPDEDLMDPREVDKLLIEMSGMVGRWSLFKRFLLDSQDTTVQGGVEDEVAPAVVELALLESTASEKALEDILSKYHTPMELWYIRTIIDKAHRLSTPDMTQTAITTTIPDDVFYVLKVVLTRLYSTGSLAAVQRMMEQLRNVLEEDYIDILKKKLQDVYRNAPPGQSRNEKIDRDNRNAYITILNDLDVSSSHLERLTRDLSSNGPINQFFMVTQQDAAKGQLASLSGLTTKFKSTVRVGVEQLFNQLVRPKLKTFISEVYKDVSYVLDDDAYSNAEYHDLVRKRFIKKWEQLTNGYKDTLSDTNYRVFFGLVLDTLLRPWEKFMLGFKFTELGAIRFDRDLRSIITYLSPHNVFGDAREKFVRLQQMSTLLNLDSEEDVDEFYNGSGISWKLTSQEARTIVTLKV</sequence>
<organism evidence="10 11">
    <name type="scientific">Moniliophthora roreri</name>
    <name type="common">Frosty pod rot fungus</name>
    <name type="synonym">Monilia roreri</name>
    <dbReference type="NCBI Taxonomy" id="221103"/>
    <lineage>
        <taxon>Eukaryota</taxon>
        <taxon>Fungi</taxon>
        <taxon>Dikarya</taxon>
        <taxon>Basidiomycota</taxon>
        <taxon>Agaricomycotina</taxon>
        <taxon>Agaricomycetes</taxon>
        <taxon>Agaricomycetidae</taxon>
        <taxon>Agaricales</taxon>
        <taxon>Marasmiineae</taxon>
        <taxon>Marasmiaceae</taxon>
        <taxon>Moniliophthora</taxon>
    </lineage>
</organism>
<dbReference type="Gene3D" id="1.10.287.1060">
    <property type="entry name" value="ESAT-6-like"/>
    <property type="match status" value="1"/>
</dbReference>
<dbReference type="PANTHER" id="PTHR24016">
    <property type="entry name" value="CONSERVED OLIGOMERIC GOLGI COMPLEX SUBUNIT 4"/>
    <property type="match status" value="1"/>
</dbReference>
<dbReference type="InterPro" id="IPR048680">
    <property type="entry name" value="COG4_N"/>
</dbReference>
<keyword evidence="7" id="KW-0472">Membrane</keyword>
<evidence type="ECO:0000256" key="1">
    <source>
        <dbReference type="ARBA" id="ARBA00004395"/>
    </source>
</evidence>
<dbReference type="SMART" id="SM00762">
    <property type="entry name" value="Cog4"/>
    <property type="match status" value="1"/>
</dbReference>
<keyword evidence="5" id="KW-0653">Protein transport</keyword>
<evidence type="ECO:0000256" key="3">
    <source>
        <dbReference type="ARBA" id="ARBA00020975"/>
    </source>
</evidence>
<proteinExistence type="inferred from homology"/>
<dbReference type="PANTHER" id="PTHR24016:SF0">
    <property type="entry name" value="CONSERVED OLIGOMERIC GOLGI COMPLEX SUBUNIT 4"/>
    <property type="match status" value="1"/>
</dbReference>
<dbReference type="Pfam" id="PF20663">
    <property type="entry name" value="COG4_N"/>
    <property type="match status" value="1"/>
</dbReference>
<evidence type="ECO:0000256" key="5">
    <source>
        <dbReference type="ARBA" id="ARBA00022927"/>
    </source>
</evidence>
<comment type="caution">
    <text evidence="10">The sequence shown here is derived from an EMBL/GenBank/DDBJ whole genome shotgun (WGS) entry which is preliminary data.</text>
</comment>
<evidence type="ECO:0000256" key="4">
    <source>
        <dbReference type="ARBA" id="ARBA00022448"/>
    </source>
</evidence>
<name>A0A0W0FG86_MONRR</name>
<dbReference type="Proteomes" id="UP000054988">
    <property type="component" value="Unassembled WGS sequence"/>
</dbReference>
<evidence type="ECO:0000256" key="8">
    <source>
        <dbReference type="ARBA" id="ARBA00031340"/>
    </source>
</evidence>
<keyword evidence="6" id="KW-0333">Golgi apparatus</keyword>
<dbReference type="Pfam" id="PF08318">
    <property type="entry name" value="COG4_m"/>
    <property type="match status" value="1"/>
</dbReference>
<evidence type="ECO:0000256" key="7">
    <source>
        <dbReference type="ARBA" id="ARBA00023136"/>
    </source>
</evidence>
<dbReference type="EMBL" id="LATX01002012">
    <property type="protein sequence ID" value="KTB35170.1"/>
    <property type="molecule type" value="Genomic_DNA"/>
</dbReference>
<evidence type="ECO:0000313" key="10">
    <source>
        <dbReference type="EMBL" id="KTB35170.1"/>
    </source>
</evidence>
<protein>
    <recommendedName>
        <fullName evidence="3">Conserved oligomeric Golgi complex subunit 4</fullName>
    </recommendedName>
    <alternativeName>
        <fullName evidence="8">Component of oligomeric Golgi complex 4</fullName>
    </alternativeName>
</protein>
<gene>
    <name evidence="10" type="ORF">WG66_12268</name>
</gene>
<accession>A0A0W0FG86</accession>
<dbReference type="AlphaFoldDB" id="A0A0W0FG86"/>
<dbReference type="Pfam" id="PF20662">
    <property type="entry name" value="COG4_C"/>
    <property type="match status" value="1"/>
</dbReference>
<reference evidence="10 11" key="1">
    <citation type="submission" date="2015-12" db="EMBL/GenBank/DDBJ databases">
        <title>Draft genome sequence of Moniliophthora roreri, the causal agent of frosty pod rot of cacao.</title>
        <authorList>
            <person name="Aime M.C."/>
            <person name="Diaz-Valderrama J.R."/>
            <person name="Kijpornyongpan T."/>
            <person name="Phillips-Mora W."/>
        </authorList>
    </citation>
    <scope>NUCLEOTIDE SEQUENCE [LARGE SCALE GENOMIC DNA]</scope>
    <source>
        <strain evidence="10 11">MCA 2952</strain>
    </source>
</reference>
<dbReference type="InterPro" id="IPR048684">
    <property type="entry name" value="COG4_C"/>
</dbReference>
<evidence type="ECO:0000256" key="2">
    <source>
        <dbReference type="ARBA" id="ARBA00009215"/>
    </source>
</evidence>
<evidence type="ECO:0000259" key="9">
    <source>
        <dbReference type="SMART" id="SM00762"/>
    </source>
</evidence>
<dbReference type="eggNOG" id="KOG0412">
    <property type="taxonomic scope" value="Eukaryota"/>
</dbReference>